<protein>
    <submittedName>
        <fullName evidence="2">Uncharacterized protein</fullName>
    </submittedName>
</protein>
<dbReference type="AlphaFoldDB" id="A0A420HX08"/>
<proteinExistence type="predicted"/>
<feature type="region of interest" description="Disordered" evidence="1">
    <location>
        <begin position="1"/>
        <end position="22"/>
    </location>
</feature>
<gene>
    <name evidence="2" type="ORF">GcM3_151010</name>
</gene>
<dbReference type="Proteomes" id="UP000283383">
    <property type="component" value="Unassembled WGS sequence"/>
</dbReference>
<organism evidence="2 3">
    <name type="scientific">Golovinomyces cichoracearum</name>
    <dbReference type="NCBI Taxonomy" id="62708"/>
    <lineage>
        <taxon>Eukaryota</taxon>
        <taxon>Fungi</taxon>
        <taxon>Dikarya</taxon>
        <taxon>Ascomycota</taxon>
        <taxon>Pezizomycotina</taxon>
        <taxon>Leotiomycetes</taxon>
        <taxon>Erysiphales</taxon>
        <taxon>Erysiphaceae</taxon>
        <taxon>Golovinomyces</taxon>
    </lineage>
</organism>
<name>A0A420HX08_9PEZI</name>
<sequence>MDSSSFQNDEDNHYRSNLKKSQSWELEYQASLWSTEKIVHEEEIRRLKLSTLVLRNQKDDFDERILSRDDRIATLEQECEDLRLKLAHSEQKNLQQETYFQSQESIDTNELEDIILAEKSAIELQTYAFENELMNEKISPDASSSKLPYLFVSRLIPKVI</sequence>
<dbReference type="STRING" id="62708.A0A420HX08"/>
<evidence type="ECO:0000256" key="1">
    <source>
        <dbReference type="SAM" id="MobiDB-lite"/>
    </source>
</evidence>
<dbReference type="EMBL" id="MCBQ01015162">
    <property type="protein sequence ID" value="RKF61947.1"/>
    <property type="molecule type" value="Genomic_DNA"/>
</dbReference>
<accession>A0A420HX08</accession>
<evidence type="ECO:0000313" key="2">
    <source>
        <dbReference type="EMBL" id="RKF61947.1"/>
    </source>
</evidence>
<evidence type="ECO:0000313" key="3">
    <source>
        <dbReference type="Proteomes" id="UP000283383"/>
    </source>
</evidence>
<comment type="caution">
    <text evidence="2">The sequence shown here is derived from an EMBL/GenBank/DDBJ whole genome shotgun (WGS) entry which is preliminary data.</text>
</comment>
<reference evidence="2 3" key="1">
    <citation type="journal article" date="2018" name="BMC Genomics">
        <title>Comparative genome analyses reveal sequence features reflecting distinct modes of host-adaptation between dicot and monocot powdery mildew.</title>
        <authorList>
            <person name="Wu Y."/>
            <person name="Ma X."/>
            <person name="Pan Z."/>
            <person name="Kale S.D."/>
            <person name="Song Y."/>
            <person name="King H."/>
            <person name="Zhang Q."/>
            <person name="Presley C."/>
            <person name="Deng X."/>
            <person name="Wei C.I."/>
            <person name="Xiao S."/>
        </authorList>
    </citation>
    <scope>NUCLEOTIDE SEQUENCE [LARGE SCALE GENOMIC DNA]</scope>
    <source>
        <strain evidence="2">UMSG3</strain>
    </source>
</reference>
<keyword evidence="3" id="KW-1185">Reference proteome</keyword>